<comment type="catalytic activity">
    <reaction evidence="10">
        <text>2 nitric oxide + NADPH + 2 O2 = 2 nitrate + NADP(+) + H(+)</text>
        <dbReference type="Rhea" id="RHEA:19465"/>
        <dbReference type="ChEBI" id="CHEBI:15378"/>
        <dbReference type="ChEBI" id="CHEBI:15379"/>
        <dbReference type="ChEBI" id="CHEBI:16480"/>
        <dbReference type="ChEBI" id="CHEBI:17632"/>
        <dbReference type="ChEBI" id="CHEBI:57783"/>
        <dbReference type="ChEBI" id="CHEBI:58349"/>
        <dbReference type="EC" id="1.14.12.17"/>
    </reaction>
</comment>
<evidence type="ECO:0000256" key="3">
    <source>
        <dbReference type="ARBA" id="ARBA00006401"/>
    </source>
</evidence>
<dbReference type="Gene3D" id="3.40.50.80">
    <property type="entry name" value="Nucleotide-binding domain of ferredoxin-NADP reductase (FNR) module"/>
    <property type="match status" value="1"/>
</dbReference>
<comment type="cofactor">
    <cofactor evidence="2">
        <name>FAD</name>
        <dbReference type="ChEBI" id="CHEBI:57692"/>
    </cofactor>
</comment>
<keyword evidence="16" id="KW-1185">Reference proteome</keyword>
<dbReference type="PRINTS" id="PR00410">
    <property type="entry name" value="PHEHYDRXLASE"/>
</dbReference>
<comment type="similarity">
    <text evidence="3">In the C-terminal section; belongs to the flavoprotein pyridine nucleotide cytochrome reductase family.</text>
</comment>
<dbReference type="Pfam" id="PF00970">
    <property type="entry name" value="FAD_binding_6"/>
    <property type="match status" value="1"/>
</dbReference>
<dbReference type="CDD" id="cd06187">
    <property type="entry name" value="O2ase_reductase_like"/>
    <property type="match status" value="1"/>
</dbReference>
<keyword evidence="11" id="KW-0349">Heme</keyword>
<dbReference type="InterPro" id="IPR012292">
    <property type="entry name" value="Globin/Proto"/>
</dbReference>
<evidence type="ECO:0000256" key="2">
    <source>
        <dbReference type="ARBA" id="ARBA00001974"/>
    </source>
</evidence>
<dbReference type="GO" id="GO:0005344">
    <property type="term" value="F:oxygen carrier activity"/>
    <property type="evidence" value="ECO:0007669"/>
    <property type="project" value="UniProtKB-KW"/>
</dbReference>
<dbReference type="InterPro" id="IPR050415">
    <property type="entry name" value="MRET"/>
</dbReference>
<dbReference type="SUPFAM" id="SSF46458">
    <property type="entry name" value="Globin-like"/>
    <property type="match status" value="1"/>
</dbReference>
<evidence type="ECO:0000256" key="4">
    <source>
        <dbReference type="ARBA" id="ARBA00012229"/>
    </source>
</evidence>
<gene>
    <name evidence="15" type="ORF">GCM10011372_24210</name>
</gene>
<dbReference type="InterPro" id="IPR001709">
    <property type="entry name" value="Flavoprot_Pyr_Nucl_cyt_Rdtase"/>
</dbReference>
<dbReference type="InterPro" id="IPR001433">
    <property type="entry name" value="OxRdtase_FAD/NAD-bd"/>
</dbReference>
<feature type="domain" description="Globin" evidence="13">
    <location>
        <begin position="1"/>
        <end position="131"/>
    </location>
</feature>
<evidence type="ECO:0000256" key="12">
    <source>
        <dbReference type="SAM" id="MobiDB-lite"/>
    </source>
</evidence>
<comment type="catalytic activity">
    <reaction evidence="9">
        <text>2 nitric oxide + NADH + 2 O2 = 2 nitrate + NAD(+) + H(+)</text>
        <dbReference type="Rhea" id="RHEA:19469"/>
        <dbReference type="ChEBI" id="CHEBI:15378"/>
        <dbReference type="ChEBI" id="CHEBI:15379"/>
        <dbReference type="ChEBI" id="CHEBI:16480"/>
        <dbReference type="ChEBI" id="CHEBI:17632"/>
        <dbReference type="ChEBI" id="CHEBI:57540"/>
        <dbReference type="ChEBI" id="CHEBI:57945"/>
        <dbReference type="EC" id="1.14.12.17"/>
    </reaction>
</comment>
<dbReference type="SUPFAM" id="SSF52343">
    <property type="entry name" value="Ferredoxin reductase-like, C-terminal NADP-linked domain"/>
    <property type="match status" value="1"/>
</dbReference>
<dbReference type="CDD" id="cd19753">
    <property type="entry name" value="Mb-like_oxidoreductase"/>
    <property type="match status" value="1"/>
</dbReference>
<evidence type="ECO:0000259" key="14">
    <source>
        <dbReference type="PROSITE" id="PS51384"/>
    </source>
</evidence>
<comment type="cofactor">
    <cofactor evidence="1">
        <name>heme b</name>
        <dbReference type="ChEBI" id="CHEBI:60344"/>
    </cofactor>
</comment>
<evidence type="ECO:0000256" key="8">
    <source>
        <dbReference type="ARBA" id="ARBA00023027"/>
    </source>
</evidence>
<dbReference type="GO" id="GO:0020037">
    <property type="term" value="F:heme binding"/>
    <property type="evidence" value="ECO:0007669"/>
    <property type="project" value="InterPro"/>
</dbReference>
<organism evidence="15 16">
    <name type="scientific">Agromyces bauzanensis</name>
    <dbReference type="NCBI Taxonomy" id="1308924"/>
    <lineage>
        <taxon>Bacteria</taxon>
        <taxon>Bacillati</taxon>
        <taxon>Actinomycetota</taxon>
        <taxon>Actinomycetes</taxon>
        <taxon>Micrococcales</taxon>
        <taxon>Microbacteriaceae</taxon>
        <taxon>Agromyces</taxon>
    </lineage>
</organism>
<keyword evidence="6" id="KW-0521">NADP</keyword>
<dbReference type="PRINTS" id="PR00371">
    <property type="entry name" value="FPNCR"/>
</dbReference>
<reference evidence="15" key="1">
    <citation type="journal article" date="2014" name="Int. J. Syst. Evol. Microbiol.">
        <title>Complete genome sequence of Corynebacterium casei LMG S-19264T (=DSM 44701T), isolated from a smear-ripened cheese.</title>
        <authorList>
            <consortium name="US DOE Joint Genome Institute (JGI-PGF)"/>
            <person name="Walter F."/>
            <person name="Albersmeier A."/>
            <person name="Kalinowski J."/>
            <person name="Ruckert C."/>
        </authorList>
    </citation>
    <scope>NUCLEOTIDE SEQUENCE</scope>
    <source>
        <strain evidence="15">CGMCC 1.8984</strain>
    </source>
</reference>
<feature type="region of interest" description="Disordered" evidence="12">
    <location>
        <begin position="378"/>
        <end position="402"/>
    </location>
</feature>
<accession>A0A917PMQ8</accession>
<keyword evidence="7" id="KW-0411">Iron-sulfur</keyword>
<dbReference type="GO" id="GO:0008941">
    <property type="term" value="F:nitric oxide dioxygenase NAD(P)H activity"/>
    <property type="evidence" value="ECO:0007669"/>
    <property type="project" value="UniProtKB-EC"/>
</dbReference>
<dbReference type="InterPro" id="IPR008333">
    <property type="entry name" value="Cbr1-like_FAD-bd_dom"/>
</dbReference>
<evidence type="ECO:0000256" key="10">
    <source>
        <dbReference type="ARBA" id="ARBA00049433"/>
    </source>
</evidence>
<dbReference type="PANTHER" id="PTHR47354">
    <property type="entry name" value="NADH OXIDOREDUCTASE HCR"/>
    <property type="match status" value="1"/>
</dbReference>
<keyword evidence="5" id="KW-0001">2Fe-2S</keyword>
<reference evidence="15" key="2">
    <citation type="submission" date="2020-09" db="EMBL/GenBank/DDBJ databases">
        <authorList>
            <person name="Sun Q."/>
            <person name="Zhou Y."/>
        </authorList>
    </citation>
    <scope>NUCLEOTIDE SEQUENCE</scope>
    <source>
        <strain evidence="15">CGMCC 1.8984</strain>
    </source>
</reference>
<evidence type="ECO:0000256" key="9">
    <source>
        <dbReference type="ARBA" id="ARBA00048649"/>
    </source>
</evidence>
<evidence type="ECO:0000259" key="13">
    <source>
        <dbReference type="PROSITE" id="PS01033"/>
    </source>
</evidence>
<comment type="caution">
    <text evidence="15">The sequence shown here is derived from an EMBL/GenBank/DDBJ whole genome shotgun (WGS) entry which is preliminary data.</text>
</comment>
<evidence type="ECO:0000313" key="16">
    <source>
        <dbReference type="Proteomes" id="UP000636956"/>
    </source>
</evidence>
<name>A0A917PMQ8_9MICO</name>
<keyword evidence="11" id="KW-0813">Transport</keyword>
<keyword evidence="11" id="KW-0408">Iron</keyword>
<dbReference type="PROSITE" id="PS01033">
    <property type="entry name" value="GLOBIN"/>
    <property type="match status" value="1"/>
</dbReference>
<dbReference type="PANTHER" id="PTHR47354:SF5">
    <property type="entry name" value="PROTEIN RFBI"/>
    <property type="match status" value="1"/>
</dbReference>
<evidence type="ECO:0000256" key="1">
    <source>
        <dbReference type="ARBA" id="ARBA00001970"/>
    </source>
</evidence>
<keyword evidence="11" id="KW-0561">Oxygen transport</keyword>
<dbReference type="Gene3D" id="2.40.30.10">
    <property type="entry name" value="Translation factors"/>
    <property type="match status" value="1"/>
</dbReference>
<dbReference type="Gene3D" id="1.10.490.10">
    <property type="entry name" value="Globins"/>
    <property type="match status" value="1"/>
</dbReference>
<sequence length="402" mass="44207">MDTAALKETWALAEGLGDEVPLFFYSHLFLSHPELRSMFPVSMATQRDRLVGALGRVVSSVDQVDEVAEFIQQLGRDHRRFEVIAEHYNAVGASLLATLKHFLGERWTDELAADWAGAYGLIATVMVEAADASARTSPAWWTAHVTAVERRGLDIAVIQVRPDPDLSFVPGQSVAVEVPSRPRLWRYLSPANSPRSDGSIEFHVQLVPGGQVSSTIVRSLEVGETIRLGAPVGQELTLDESERERDLIMVAGGTGLAPLRAHLERIDLDWQSTGEAPRVHLFHGARLPASLYENRLLQNLAGRPWFTYTPVVSDDPTYPGRKGLVGDVAADSGELQGRLALVCGSPEMVRHTVSRLRAGGIAHSDVRFEQFATLDEDSHDMHHHTHDPQPSRLPQSEEGDHA</sequence>
<dbReference type="InterPro" id="IPR017927">
    <property type="entry name" value="FAD-bd_FR_type"/>
</dbReference>
<evidence type="ECO:0000256" key="6">
    <source>
        <dbReference type="ARBA" id="ARBA00022857"/>
    </source>
</evidence>
<dbReference type="Pfam" id="PF00175">
    <property type="entry name" value="NAD_binding_1"/>
    <property type="match status" value="1"/>
</dbReference>
<dbReference type="Proteomes" id="UP000636956">
    <property type="component" value="Unassembled WGS sequence"/>
</dbReference>
<dbReference type="EC" id="1.14.12.17" evidence="4"/>
<proteinExistence type="inferred from homology"/>
<keyword evidence="8" id="KW-0520">NAD</keyword>
<dbReference type="GO" id="GO:0019825">
    <property type="term" value="F:oxygen binding"/>
    <property type="evidence" value="ECO:0007669"/>
    <property type="project" value="InterPro"/>
</dbReference>
<feature type="domain" description="FAD-binding FR-type" evidence="14">
    <location>
        <begin position="138"/>
        <end position="238"/>
    </location>
</feature>
<dbReference type="InterPro" id="IPR017938">
    <property type="entry name" value="Riboflavin_synthase-like_b-brl"/>
</dbReference>
<dbReference type="SUPFAM" id="SSF63380">
    <property type="entry name" value="Riboflavin synthase domain-like"/>
    <property type="match status" value="1"/>
</dbReference>
<evidence type="ECO:0000313" key="15">
    <source>
        <dbReference type="EMBL" id="GGJ85045.1"/>
    </source>
</evidence>
<protein>
    <recommendedName>
        <fullName evidence="4">nitric oxide dioxygenase</fullName>
        <ecNumber evidence="4">1.14.12.17</ecNumber>
    </recommendedName>
</protein>
<dbReference type="InterPro" id="IPR009050">
    <property type="entry name" value="Globin-like_sf"/>
</dbReference>
<comment type="similarity">
    <text evidence="11">Belongs to the globin family.</text>
</comment>
<dbReference type="InterPro" id="IPR000971">
    <property type="entry name" value="Globin"/>
</dbReference>
<dbReference type="EMBL" id="BMMD01000013">
    <property type="protein sequence ID" value="GGJ85045.1"/>
    <property type="molecule type" value="Genomic_DNA"/>
</dbReference>
<evidence type="ECO:0000256" key="5">
    <source>
        <dbReference type="ARBA" id="ARBA00022714"/>
    </source>
</evidence>
<dbReference type="Pfam" id="PF00042">
    <property type="entry name" value="Globin"/>
    <property type="match status" value="1"/>
</dbReference>
<dbReference type="AlphaFoldDB" id="A0A917PMQ8"/>
<dbReference type="PROSITE" id="PS51384">
    <property type="entry name" value="FAD_FR"/>
    <property type="match status" value="1"/>
</dbReference>
<dbReference type="InterPro" id="IPR039261">
    <property type="entry name" value="FNR_nucleotide-bd"/>
</dbReference>
<evidence type="ECO:0000256" key="7">
    <source>
        <dbReference type="ARBA" id="ARBA00023014"/>
    </source>
</evidence>
<keyword evidence="11" id="KW-0479">Metal-binding</keyword>
<evidence type="ECO:0000256" key="11">
    <source>
        <dbReference type="RuleBase" id="RU000356"/>
    </source>
</evidence>
<dbReference type="GO" id="GO:0051537">
    <property type="term" value="F:2 iron, 2 sulfur cluster binding"/>
    <property type="evidence" value="ECO:0007669"/>
    <property type="project" value="UniProtKB-KW"/>
</dbReference>